<sequence>MSPTLLKLCFLAGVLAVVLASPLERERRASKFNRLVKKVTGKIKDAFSWMSPSYYGDADTVEEDAEKVLVGVKKAISQGHELLLEGEKLHRQADALGASGGIDKRDFNDFKNGLNSMVQAVRDAAERTIEVGNKIINNSEKISNALGSAVANISEVLREGVADVGSAVVDFTVTVVKGANILDMAITTVENIDQGVTDVLDELSTATGLVLDASQNFQDISSRSLTLYQKAVKFGKQLVDVVKKAAKAVYKAAGFSGRK</sequence>
<dbReference type="EMBL" id="RQTK01001897">
    <property type="protein sequence ID" value="RUS68969.1"/>
    <property type="molecule type" value="Genomic_DNA"/>
</dbReference>
<name>A0A433SJ03_ELYCH</name>
<feature type="chain" id="PRO_5019173062" evidence="1">
    <location>
        <begin position="21"/>
        <end position="259"/>
    </location>
</feature>
<feature type="signal peptide" evidence="1">
    <location>
        <begin position="1"/>
        <end position="20"/>
    </location>
</feature>
<protein>
    <submittedName>
        <fullName evidence="2">Uncharacterized protein</fullName>
    </submittedName>
</protein>
<keyword evidence="1" id="KW-0732">Signal</keyword>
<reference evidence="2 3" key="1">
    <citation type="submission" date="2019-01" db="EMBL/GenBank/DDBJ databases">
        <title>A draft genome assembly of the solar-powered sea slug Elysia chlorotica.</title>
        <authorList>
            <person name="Cai H."/>
            <person name="Li Q."/>
            <person name="Fang X."/>
            <person name="Li J."/>
            <person name="Curtis N.E."/>
            <person name="Altenburger A."/>
            <person name="Shibata T."/>
            <person name="Feng M."/>
            <person name="Maeda T."/>
            <person name="Schwartz J.A."/>
            <person name="Shigenobu S."/>
            <person name="Lundholm N."/>
            <person name="Nishiyama T."/>
            <person name="Yang H."/>
            <person name="Hasebe M."/>
            <person name="Li S."/>
            <person name="Pierce S.K."/>
            <person name="Wang J."/>
        </authorList>
    </citation>
    <scope>NUCLEOTIDE SEQUENCE [LARGE SCALE GENOMIC DNA]</scope>
    <source>
        <strain evidence="2">EC2010</strain>
        <tissue evidence="2">Whole organism of an adult</tissue>
    </source>
</reference>
<dbReference type="OrthoDB" id="10693802at2759"/>
<dbReference type="Proteomes" id="UP000271974">
    <property type="component" value="Unassembled WGS sequence"/>
</dbReference>
<organism evidence="2 3">
    <name type="scientific">Elysia chlorotica</name>
    <name type="common">Eastern emerald elysia</name>
    <name type="synonym">Sea slug</name>
    <dbReference type="NCBI Taxonomy" id="188477"/>
    <lineage>
        <taxon>Eukaryota</taxon>
        <taxon>Metazoa</taxon>
        <taxon>Spiralia</taxon>
        <taxon>Lophotrochozoa</taxon>
        <taxon>Mollusca</taxon>
        <taxon>Gastropoda</taxon>
        <taxon>Heterobranchia</taxon>
        <taxon>Euthyneura</taxon>
        <taxon>Panpulmonata</taxon>
        <taxon>Sacoglossa</taxon>
        <taxon>Placobranchoidea</taxon>
        <taxon>Plakobranchidae</taxon>
        <taxon>Elysia</taxon>
    </lineage>
</organism>
<evidence type="ECO:0000313" key="3">
    <source>
        <dbReference type="Proteomes" id="UP000271974"/>
    </source>
</evidence>
<evidence type="ECO:0000313" key="2">
    <source>
        <dbReference type="EMBL" id="RUS68969.1"/>
    </source>
</evidence>
<proteinExistence type="predicted"/>
<evidence type="ECO:0000256" key="1">
    <source>
        <dbReference type="SAM" id="SignalP"/>
    </source>
</evidence>
<dbReference type="AlphaFoldDB" id="A0A433SJ03"/>
<keyword evidence="3" id="KW-1185">Reference proteome</keyword>
<accession>A0A433SJ03</accession>
<comment type="caution">
    <text evidence="2">The sequence shown here is derived from an EMBL/GenBank/DDBJ whole genome shotgun (WGS) entry which is preliminary data.</text>
</comment>
<gene>
    <name evidence="2" type="ORF">EGW08_023270</name>
</gene>